<keyword evidence="1" id="KW-0472">Membrane</keyword>
<dbReference type="AlphaFoldDB" id="A0AAE0U695"/>
<gene>
    <name evidence="2" type="ORF">B0T20DRAFT_396775</name>
</gene>
<dbReference type="EMBL" id="JAUTDP010000012">
    <property type="protein sequence ID" value="KAK3392170.1"/>
    <property type="molecule type" value="Genomic_DNA"/>
</dbReference>
<protein>
    <submittedName>
        <fullName evidence="2">Uncharacterized protein</fullName>
    </submittedName>
</protein>
<dbReference type="Proteomes" id="UP001281003">
    <property type="component" value="Unassembled WGS sequence"/>
</dbReference>
<reference evidence="2" key="1">
    <citation type="journal article" date="2023" name="Mol. Phylogenet. Evol.">
        <title>Genome-scale phylogeny and comparative genomics of the fungal order Sordariales.</title>
        <authorList>
            <person name="Hensen N."/>
            <person name="Bonometti L."/>
            <person name="Westerberg I."/>
            <person name="Brannstrom I.O."/>
            <person name="Guillou S."/>
            <person name="Cros-Aarteil S."/>
            <person name="Calhoun S."/>
            <person name="Haridas S."/>
            <person name="Kuo A."/>
            <person name="Mondo S."/>
            <person name="Pangilinan J."/>
            <person name="Riley R."/>
            <person name="LaButti K."/>
            <person name="Andreopoulos B."/>
            <person name="Lipzen A."/>
            <person name="Chen C."/>
            <person name="Yan M."/>
            <person name="Daum C."/>
            <person name="Ng V."/>
            <person name="Clum A."/>
            <person name="Steindorff A."/>
            <person name="Ohm R.A."/>
            <person name="Martin F."/>
            <person name="Silar P."/>
            <person name="Natvig D.O."/>
            <person name="Lalanne C."/>
            <person name="Gautier V."/>
            <person name="Ament-Velasquez S.L."/>
            <person name="Kruys A."/>
            <person name="Hutchinson M.I."/>
            <person name="Powell A.J."/>
            <person name="Barry K."/>
            <person name="Miller A.N."/>
            <person name="Grigoriev I.V."/>
            <person name="Debuchy R."/>
            <person name="Gladieux P."/>
            <person name="Hiltunen Thoren M."/>
            <person name="Johannesson H."/>
        </authorList>
    </citation>
    <scope>NUCLEOTIDE SEQUENCE</scope>
    <source>
        <strain evidence="2">FGSC 1904</strain>
    </source>
</reference>
<keyword evidence="1" id="KW-0812">Transmembrane</keyword>
<organism evidence="2 3">
    <name type="scientific">Sordaria brevicollis</name>
    <dbReference type="NCBI Taxonomy" id="83679"/>
    <lineage>
        <taxon>Eukaryota</taxon>
        <taxon>Fungi</taxon>
        <taxon>Dikarya</taxon>
        <taxon>Ascomycota</taxon>
        <taxon>Pezizomycotina</taxon>
        <taxon>Sordariomycetes</taxon>
        <taxon>Sordariomycetidae</taxon>
        <taxon>Sordariales</taxon>
        <taxon>Sordariaceae</taxon>
        <taxon>Sordaria</taxon>
    </lineage>
</organism>
<accession>A0AAE0U695</accession>
<evidence type="ECO:0000313" key="2">
    <source>
        <dbReference type="EMBL" id="KAK3392170.1"/>
    </source>
</evidence>
<evidence type="ECO:0000313" key="3">
    <source>
        <dbReference type="Proteomes" id="UP001281003"/>
    </source>
</evidence>
<keyword evidence="1" id="KW-1133">Transmembrane helix</keyword>
<name>A0AAE0U695_SORBR</name>
<proteinExistence type="predicted"/>
<reference evidence="2" key="2">
    <citation type="submission" date="2023-07" db="EMBL/GenBank/DDBJ databases">
        <authorList>
            <consortium name="Lawrence Berkeley National Laboratory"/>
            <person name="Haridas S."/>
            <person name="Hensen N."/>
            <person name="Bonometti L."/>
            <person name="Westerberg I."/>
            <person name="Brannstrom I.O."/>
            <person name="Guillou S."/>
            <person name="Cros-Aarteil S."/>
            <person name="Calhoun S."/>
            <person name="Kuo A."/>
            <person name="Mondo S."/>
            <person name="Pangilinan J."/>
            <person name="Riley R."/>
            <person name="LaButti K."/>
            <person name="Andreopoulos B."/>
            <person name="Lipzen A."/>
            <person name="Chen C."/>
            <person name="Yanf M."/>
            <person name="Daum C."/>
            <person name="Ng V."/>
            <person name="Clum A."/>
            <person name="Steindorff A."/>
            <person name="Ohm R."/>
            <person name="Martin F."/>
            <person name="Silar P."/>
            <person name="Natvig D."/>
            <person name="Lalanne C."/>
            <person name="Gautier V."/>
            <person name="Ament-velasquez S.L."/>
            <person name="Kruys A."/>
            <person name="Hutchinson M.I."/>
            <person name="Powell A.J."/>
            <person name="Barry K."/>
            <person name="Miller A.N."/>
            <person name="Grigoriev I.V."/>
            <person name="Debuchy R."/>
            <person name="Gladieux P."/>
            <person name="Thoren M.H."/>
            <person name="Johannesson H."/>
        </authorList>
    </citation>
    <scope>NUCLEOTIDE SEQUENCE</scope>
    <source>
        <strain evidence="2">FGSC 1904</strain>
    </source>
</reference>
<evidence type="ECO:0000256" key="1">
    <source>
        <dbReference type="SAM" id="Phobius"/>
    </source>
</evidence>
<sequence length="136" mass="15076">MIVVVIVKRKRFRKVMFLFARILLFRLRNVDFFLEWSRSEFRIVVIVGGQFGSNLLFDFLIEVANSIFDSCRKKVVGKAYKVFDSPFQMNCARTVFGIGGGRGVVGGGRGAILGVIVAVSLAVACLGGIYKVKGFE</sequence>
<comment type="caution">
    <text evidence="2">The sequence shown here is derived from an EMBL/GenBank/DDBJ whole genome shotgun (WGS) entry which is preliminary data.</text>
</comment>
<feature type="transmembrane region" description="Helical" evidence="1">
    <location>
        <begin position="111"/>
        <end position="130"/>
    </location>
</feature>
<keyword evidence="3" id="KW-1185">Reference proteome</keyword>